<keyword evidence="1" id="KW-0479">Metal-binding</keyword>
<evidence type="ECO:0000313" key="8">
    <source>
        <dbReference type="EMBL" id="JAG72875.1"/>
    </source>
</evidence>
<evidence type="ECO:0000256" key="6">
    <source>
        <dbReference type="SAM" id="Phobius"/>
    </source>
</evidence>
<sequence>MYLLPWINHHNFLIVSMTAFTLYVPAGWIYTCNYCDKSYVDPRDLHDHETRYCPTAQQTAIRRKSENDYNCQRCGASYNRMANLRAHVRDDCGKVHQCKDCMAIFKQRSGLYHHRKRCRMMKSCSQPKFG</sequence>
<evidence type="ECO:0000256" key="3">
    <source>
        <dbReference type="ARBA" id="ARBA00022771"/>
    </source>
</evidence>
<evidence type="ECO:0000259" key="7">
    <source>
        <dbReference type="PROSITE" id="PS50157"/>
    </source>
</evidence>
<keyword evidence="6" id="KW-0812">Transmembrane</keyword>
<organism evidence="8">
    <name type="scientific">Fopius arisanus</name>
    <dbReference type="NCBI Taxonomy" id="64838"/>
    <lineage>
        <taxon>Eukaryota</taxon>
        <taxon>Metazoa</taxon>
        <taxon>Ecdysozoa</taxon>
        <taxon>Arthropoda</taxon>
        <taxon>Hexapoda</taxon>
        <taxon>Insecta</taxon>
        <taxon>Pterygota</taxon>
        <taxon>Neoptera</taxon>
        <taxon>Endopterygota</taxon>
        <taxon>Hymenoptera</taxon>
        <taxon>Apocrita</taxon>
        <taxon>Ichneumonoidea</taxon>
        <taxon>Braconidae</taxon>
        <taxon>Opiinae</taxon>
        <taxon>Fopius</taxon>
    </lineage>
</organism>
<evidence type="ECO:0000256" key="4">
    <source>
        <dbReference type="ARBA" id="ARBA00022833"/>
    </source>
</evidence>
<dbReference type="Gene3D" id="3.30.160.60">
    <property type="entry name" value="Classic Zinc Finger"/>
    <property type="match status" value="1"/>
</dbReference>
<dbReference type="InterPro" id="IPR013087">
    <property type="entry name" value="Znf_C2H2_type"/>
</dbReference>
<gene>
    <name evidence="8" type="primary">lola_5</name>
    <name evidence="8" type="ORF">g.32665</name>
</gene>
<evidence type="ECO:0000256" key="1">
    <source>
        <dbReference type="ARBA" id="ARBA00022723"/>
    </source>
</evidence>
<dbReference type="AlphaFoldDB" id="A0A0C9PPG8"/>
<accession>A0A0C9PPG8</accession>
<protein>
    <submittedName>
        <fullName evidence="8">Lola_5 protein</fullName>
    </submittedName>
</protein>
<proteinExistence type="predicted"/>
<evidence type="ECO:0000256" key="2">
    <source>
        <dbReference type="ARBA" id="ARBA00022737"/>
    </source>
</evidence>
<keyword evidence="6" id="KW-0472">Membrane</keyword>
<keyword evidence="2" id="KW-0677">Repeat</keyword>
<dbReference type="SUPFAM" id="SSF57667">
    <property type="entry name" value="beta-beta-alpha zinc fingers"/>
    <property type="match status" value="1"/>
</dbReference>
<dbReference type="PANTHER" id="PTHR24379:SF121">
    <property type="entry name" value="C2H2-TYPE DOMAIN-CONTAINING PROTEIN"/>
    <property type="match status" value="1"/>
</dbReference>
<keyword evidence="4" id="KW-0862">Zinc</keyword>
<dbReference type="GO" id="GO:0008270">
    <property type="term" value="F:zinc ion binding"/>
    <property type="evidence" value="ECO:0007669"/>
    <property type="project" value="UniProtKB-KW"/>
</dbReference>
<keyword evidence="6" id="KW-1133">Transmembrane helix</keyword>
<reference evidence="8" key="1">
    <citation type="submission" date="2015-01" db="EMBL/GenBank/DDBJ databases">
        <title>Transcriptome Assembly of Fopius arisanus.</title>
        <authorList>
            <person name="Geib S."/>
        </authorList>
    </citation>
    <scope>NUCLEOTIDE SEQUENCE</scope>
</reference>
<dbReference type="PROSITE" id="PS50157">
    <property type="entry name" value="ZINC_FINGER_C2H2_2"/>
    <property type="match status" value="1"/>
</dbReference>
<feature type="domain" description="C2H2-type" evidence="7">
    <location>
        <begin position="69"/>
        <end position="96"/>
    </location>
</feature>
<dbReference type="EMBL" id="GBYB01003108">
    <property type="protein sequence ID" value="JAG72875.1"/>
    <property type="molecule type" value="Transcribed_RNA"/>
</dbReference>
<dbReference type="Pfam" id="PF00096">
    <property type="entry name" value="zf-C2H2"/>
    <property type="match status" value="2"/>
</dbReference>
<keyword evidence="3 5" id="KW-0863">Zinc-finger</keyword>
<name>A0A0C9PPG8_9HYME</name>
<dbReference type="PANTHER" id="PTHR24379">
    <property type="entry name" value="KRAB AND ZINC FINGER DOMAIN-CONTAINING"/>
    <property type="match status" value="1"/>
</dbReference>
<dbReference type="InterPro" id="IPR036236">
    <property type="entry name" value="Znf_C2H2_sf"/>
</dbReference>
<feature type="transmembrane region" description="Helical" evidence="6">
    <location>
        <begin position="12"/>
        <end position="30"/>
    </location>
</feature>
<evidence type="ECO:0000256" key="5">
    <source>
        <dbReference type="PROSITE-ProRule" id="PRU00042"/>
    </source>
</evidence>